<proteinExistence type="predicted"/>
<dbReference type="EMBL" id="GBXM01021538">
    <property type="protein sequence ID" value="JAH87039.1"/>
    <property type="molecule type" value="Transcribed_RNA"/>
</dbReference>
<sequence>MPFKNNSVVMKTRIYSVPNVVGFSSRPFVNRMVIIS</sequence>
<protein>
    <submittedName>
        <fullName evidence="1">Uncharacterized protein</fullName>
    </submittedName>
</protein>
<evidence type="ECO:0000313" key="1">
    <source>
        <dbReference type="EMBL" id="JAH87039.1"/>
    </source>
</evidence>
<reference evidence="1" key="1">
    <citation type="submission" date="2014-11" db="EMBL/GenBank/DDBJ databases">
        <authorList>
            <person name="Amaro Gonzalez C."/>
        </authorList>
    </citation>
    <scope>NUCLEOTIDE SEQUENCE</scope>
</reference>
<accession>A0A0E9W9H3</accession>
<organism evidence="1">
    <name type="scientific">Anguilla anguilla</name>
    <name type="common">European freshwater eel</name>
    <name type="synonym">Muraena anguilla</name>
    <dbReference type="NCBI Taxonomy" id="7936"/>
    <lineage>
        <taxon>Eukaryota</taxon>
        <taxon>Metazoa</taxon>
        <taxon>Chordata</taxon>
        <taxon>Craniata</taxon>
        <taxon>Vertebrata</taxon>
        <taxon>Euteleostomi</taxon>
        <taxon>Actinopterygii</taxon>
        <taxon>Neopterygii</taxon>
        <taxon>Teleostei</taxon>
        <taxon>Anguilliformes</taxon>
        <taxon>Anguillidae</taxon>
        <taxon>Anguilla</taxon>
    </lineage>
</organism>
<dbReference type="AlphaFoldDB" id="A0A0E9W9H3"/>
<reference evidence="1" key="2">
    <citation type="journal article" date="2015" name="Fish Shellfish Immunol.">
        <title>Early steps in the European eel (Anguilla anguilla)-Vibrio vulnificus interaction in the gills: Role of the RtxA13 toxin.</title>
        <authorList>
            <person name="Callol A."/>
            <person name="Pajuelo D."/>
            <person name="Ebbesson L."/>
            <person name="Teles M."/>
            <person name="MacKenzie S."/>
            <person name="Amaro C."/>
        </authorList>
    </citation>
    <scope>NUCLEOTIDE SEQUENCE</scope>
</reference>
<name>A0A0E9W9H3_ANGAN</name>